<dbReference type="AlphaFoldDB" id="A0A2W5T931"/>
<keyword evidence="3" id="KW-0808">Transferase</keyword>
<protein>
    <submittedName>
        <fullName evidence="3">Vanillate O-demethylase oxidoreductase VanB</fullName>
    </submittedName>
</protein>
<sequence length="147" mass="16690">MDRIEKTVTLKAGRAKVWKALTDAQEFGSWFAAKFDGPFSAGERQTGQLTVKGYEHLRLFIVVEALEAQSRFAFRWHPYAVDEQVDYSKEPMTLVEFFLEDAGSGTRLTVHESGFDALPEHRRAIAFRMNSGGWEEQLHNVSRHVGG</sequence>
<gene>
    <name evidence="3" type="ORF">DI536_17115</name>
</gene>
<reference evidence="3 4" key="1">
    <citation type="submission" date="2017-08" db="EMBL/GenBank/DDBJ databases">
        <title>Infants hospitalized years apart are colonized by the same room-sourced microbial strains.</title>
        <authorList>
            <person name="Brooks B."/>
            <person name="Olm M.R."/>
            <person name="Firek B.A."/>
            <person name="Baker R."/>
            <person name="Thomas B.C."/>
            <person name="Morowitz M.J."/>
            <person name="Banfield J.F."/>
        </authorList>
    </citation>
    <scope>NUCLEOTIDE SEQUENCE [LARGE SCALE GENOMIC DNA]</scope>
    <source>
        <strain evidence="3">S2_003_000_R2_14</strain>
    </source>
</reference>
<dbReference type="InterPro" id="IPR023393">
    <property type="entry name" value="START-like_dom_sf"/>
</dbReference>
<comment type="similarity">
    <text evidence="1">Belongs to the AHA1 family.</text>
</comment>
<evidence type="ECO:0000256" key="1">
    <source>
        <dbReference type="ARBA" id="ARBA00006817"/>
    </source>
</evidence>
<dbReference type="CDD" id="cd08898">
    <property type="entry name" value="SRPBCC_CalC_Aha1-like_5"/>
    <property type="match status" value="1"/>
</dbReference>
<proteinExistence type="inferred from homology"/>
<keyword evidence="3" id="KW-0489">Methyltransferase</keyword>
<dbReference type="SUPFAM" id="SSF55961">
    <property type="entry name" value="Bet v1-like"/>
    <property type="match status" value="1"/>
</dbReference>
<dbReference type="GO" id="GO:0032259">
    <property type="term" value="P:methylation"/>
    <property type="evidence" value="ECO:0007669"/>
    <property type="project" value="UniProtKB-KW"/>
</dbReference>
<accession>A0A2W5T931</accession>
<comment type="caution">
    <text evidence="3">The sequence shown here is derived from an EMBL/GenBank/DDBJ whole genome shotgun (WGS) entry which is preliminary data.</text>
</comment>
<dbReference type="EMBL" id="QFQP01000013">
    <property type="protein sequence ID" value="PZR12040.1"/>
    <property type="molecule type" value="Genomic_DNA"/>
</dbReference>
<feature type="domain" description="Activator of Hsp90 ATPase homologue 1/2-like C-terminal" evidence="2">
    <location>
        <begin position="12"/>
        <end position="141"/>
    </location>
</feature>
<evidence type="ECO:0000313" key="4">
    <source>
        <dbReference type="Proteomes" id="UP000249061"/>
    </source>
</evidence>
<dbReference type="GO" id="GO:0008168">
    <property type="term" value="F:methyltransferase activity"/>
    <property type="evidence" value="ECO:0007669"/>
    <property type="project" value="UniProtKB-KW"/>
</dbReference>
<organism evidence="3 4">
    <name type="scientific">Archangium gephyra</name>
    <dbReference type="NCBI Taxonomy" id="48"/>
    <lineage>
        <taxon>Bacteria</taxon>
        <taxon>Pseudomonadati</taxon>
        <taxon>Myxococcota</taxon>
        <taxon>Myxococcia</taxon>
        <taxon>Myxococcales</taxon>
        <taxon>Cystobacterineae</taxon>
        <taxon>Archangiaceae</taxon>
        <taxon>Archangium</taxon>
    </lineage>
</organism>
<evidence type="ECO:0000259" key="2">
    <source>
        <dbReference type="Pfam" id="PF08327"/>
    </source>
</evidence>
<dbReference type="Pfam" id="PF08327">
    <property type="entry name" value="AHSA1"/>
    <property type="match status" value="1"/>
</dbReference>
<dbReference type="Gene3D" id="3.30.530.20">
    <property type="match status" value="1"/>
</dbReference>
<dbReference type="InterPro" id="IPR013538">
    <property type="entry name" value="ASHA1/2-like_C"/>
</dbReference>
<evidence type="ECO:0000313" key="3">
    <source>
        <dbReference type="EMBL" id="PZR12040.1"/>
    </source>
</evidence>
<dbReference type="Proteomes" id="UP000249061">
    <property type="component" value="Unassembled WGS sequence"/>
</dbReference>
<name>A0A2W5T931_9BACT</name>